<feature type="region of interest" description="Disordered" evidence="1">
    <location>
        <begin position="552"/>
        <end position="576"/>
    </location>
</feature>
<dbReference type="Proteomes" id="UP000066203">
    <property type="component" value="Chromosome"/>
</dbReference>
<accession>A0A0K2RXP5</accession>
<gene>
    <name evidence="3" type="ORF">RM6536_0347</name>
</gene>
<proteinExistence type="predicted"/>
<dbReference type="GO" id="GO:0004519">
    <property type="term" value="F:endonuclease activity"/>
    <property type="evidence" value="ECO:0007669"/>
    <property type="project" value="InterPro"/>
</dbReference>
<evidence type="ECO:0000313" key="3">
    <source>
        <dbReference type="EMBL" id="BAS19594.1"/>
    </source>
</evidence>
<dbReference type="Pfam" id="PF04471">
    <property type="entry name" value="Mrr_cat"/>
    <property type="match status" value="1"/>
</dbReference>
<feature type="compositionally biased region" description="Basic and acidic residues" evidence="1">
    <location>
        <begin position="552"/>
        <end position="563"/>
    </location>
</feature>
<dbReference type="PATRIC" id="fig|43675.28.peg.350"/>
<organism evidence="3">
    <name type="scientific">Rothia mucilaginosa</name>
    <dbReference type="NCBI Taxonomy" id="43675"/>
    <lineage>
        <taxon>Bacteria</taxon>
        <taxon>Bacillati</taxon>
        <taxon>Actinomycetota</taxon>
        <taxon>Actinomycetes</taxon>
        <taxon>Micrococcales</taxon>
        <taxon>Micrococcaceae</taxon>
        <taxon>Rothia</taxon>
    </lineage>
</organism>
<protein>
    <recommendedName>
        <fullName evidence="2">Restriction endonuclease type IV Mrr domain-containing protein</fullName>
    </recommendedName>
</protein>
<dbReference type="Gene3D" id="3.40.1350.10">
    <property type="match status" value="1"/>
</dbReference>
<evidence type="ECO:0000259" key="2">
    <source>
        <dbReference type="Pfam" id="PF04471"/>
    </source>
</evidence>
<dbReference type="GO" id="GO:0009307">
    <property type="term" value="P:DNA restriction-modification system"/>
    <property type="evidence" value="ECO:0007669"/>
    <property type="project" value="InterPro"/>
</dbReference>
<evidence type="ECO:0000256" key="1">
    <source>
        <dbReference type="SAM" id="MobiDB-lite"/>
    </source>
</evidence>
<name>A0A0K2RXP5_9MICC</name>
<dbReference type="InterPro" id="IPR007560">
    <property type="entry name" value="Restrct_endonuc_IV_Mrr"/>
</dbReference>
<sequence length="825" mass="90082">MAFVNKTMLHIDHSELHSLQQETSWEALPEEARTLSVAAAFSLLRHFERAQDRGEKVFFPDMYTPVGVDLGFNMTQRFIAVGDNVLFREALNKLIAALVNADYLEVSLSQLHPGNLHYTLSEAGRELLGTPKEQQAQALLPVLPLLSGVYLYYLKQFYPVLLSHITVHELLPIVLSVTPSYPAAAPVKIRELVLRECGFVQGWYGLSYLEQRIIEPVIAQALSLLTREGYLRTKTIHEHTDSPLTLYSLSPSAKDLVERYEETGVPASELSSVLALVKDEGASITAEDIAATDALLTHMGVLLLDTLNDHGADVELSLPSLEQVFDRDERIQQASSNPYFVQIDAQDYLYDVLTAHHYLSERETVYSLGPAFAPALAQMAEPSVQKLVASALLDPAAVDALPYPHQLLYPILKLVEENPRISYYDIYDELKIALDIPYLQGEVAPHRYKLTPRLRNRYSVAMHVLKGERYLNALREGTGRTSRKNPERYELSEAGKELLKRFPEGAPEAVTARMAPLPPQSLKHKLPQDIAAELQAREEALQAAKEARAAERQARLAAREGASREPLAPVPGASPALLARPAGSPVAATVQATTVQAPAEVPAAPVAEATAQPAVPAPAVSAPVAAPVQPVVSAPAVSTPAVSTAEPSTALQVAAAQVREALKRYRQVFRREALAPALAQVSEERFRSIGFDLFLMRGYTVEALDAQGVDGVATPASGEKERAFYVRTLRPVAGGVLSASVQPQDITAFFLAIHARGGQLGTFITNAAFSDEAYDEFIRCSTKYPNILVDLVSGDELQDRLIAHRLGVVEGANGLLELNGEYFAG</sequence>
<dbReference type="GO" id="GO:0003677">
    <property type="term" value="F:DNA binding"/>
    <property type="evidence" value="ECO:0007669"/>
    <property type="project" value="InterPro"/>
</dbReference>
<feature type="domain" description="Restriction endonuclease type IV Mrr" evidence="2">
    <location>
        <begin position="679"/>
        <end position="800"/>
    </location>
</feature>
<dbReference type="EMBL" id="AP014938">
    <property type="protein sequence ID" value="BAS19594.1"/>
    <property type="molecule type" value="Genomic_DNA"/>
</dbReference>
<evidence type="ECO:0000313" key="4">
    <source>
        <dbReference type="Proteomes" id="UP000066203"/>
    </source>
</evidence>
<dbReference type="InterPro" id="IPR011856">
    <property type="entry name" value="tRNA_endonuc-like_dom_sf"/>
</dbReference>
<reference evidence="4" key="1">
    <citation type="submission" date="2015-08" db="EMBL/GenBank/DDBJ databases">
        <title>Complete genome sequence of Rothia mucilaginosa strain NUM-Rm6536.</title>
        <authorList>
            <person name="Nambu T."/>
        </authorList>
    </citation>
    <scope>NUCLEOTIDE SEQUENCE [LARGE SCALE GENOMIC DNA]</scope>
    <source>
        <strain evidence="4">NUM-Rm6536</strain>
    </source>
</reference>
<dbReference type="AlphaFoldDB" id="A0A0K2RXP5"/>